<gene>
    <name evidence="1" type="ORF">A10D4_09309</name>
</gene>
<organism evidence="1 2">
    <name type="scientific">Idiomarina xiamenensis 10-D-4</name>
    <dbReference type="NCBI Taxonomy" id="740709"/>
    <lineage>
        <taxon>Bacteria</taxon>
        <taxon>Pseudomonadati</taxon>
        <taxon>Pseudomonadota</taxon>
        <taxon>Gammaproteobacteria</taxon>
        <taxon>Alteromonadales</taxon>
        <taxon>Idiomarinaceae</taxon>
        <taxon>Idiomarina</taxon>
    </lineage>
</organism>
<dbReference type="InterPro" id="IPR007497">
    <property type="entry name" value="SIMPL/DUF541"/>
</dbReference>
<dbReference type="GO" id="GO:0006974">
    <property type="term" value="P:DNA damage response"/>
    <property type="evidence" value="ECO:0007669"/>
    <property type="project" value="TreeGrafter"/>
</dbReference>
<accession>K2K883</accession>
<comment type="caution">
    <text evidence="1">The sequence shown here is derived from an EMBL/GenBank/DDBJ whole genome shotgun (WGS) entry which is preliminary data.</text>
</comment>
<dbReference type="OrthoDB" id="9806540at2"/>
<dbReference type="PIRSF" id="PIRSF029033">
    <property type="entry name" value="UCP029033"/>
    <property type="match status" value="1"/>
</dbReference>
<dbReference type="Proteomes" id="UP000014115">
    <property type="component" value="Unassembled WGS sequence"/>
</dbReference>
<dbReference type="InterPro" id="IPR052022">
    <property type="entry name" value="26kDa_periplasmic_antigen"/>
</dbReference>
<dbReference type="AlphaFoldDB" id="K2K883"/>
<dbReference type="EMBL" id="AMRG01000011">
    <property type="protein sequence ID" value="EKE82792.1"/>
    <property type="molecule type" value="Genomic_DNA"/>
</dbReference>
<evidence type="ECO:0000313" key="2">
    <source>
        <dbReference type="Proteomes" id="UP000014115"/>
    </source>
</evidence>
<dbReference type="InterPro" id="IPR016907">
    <property type="entry name" value="UCP029033"/>
</dbReference>
<dbReference type="STRING" id="740709.A10D4_09309"/>
<dbReference type="Gene3D" id="3.30.70.2970">
    <property type="entry name" value="Protein of unknown function (DUF541), domain 2"/>
    <property type="match status" value="1"/>
</dbReference>
<dbReference type="Pfam" id="PF04402">
    <property type="entry name" value="SIMPL"/>
    <property type="match status" value="1"/>
</dbReference>
<dbReference type="PATRIC" id="fig|740709.3.peg.1885"/>
<reference evidence="1 2" key="1">
    <citation type="journal article" date="2012" name="J. Bacteriol.">
        <title>Genome Sequence of Idiomarina xiamenensis Type Strain 10-D-4.</title>
        <authorList>
            <person name="Lai Q."/>
            <person name="Wang L."/>
            <person name="Wang W."/>
            <person name="Shao Z."/>
        </authorList>
    </citation>
    <scope>NUCLEOTIDE SEQUENCE [LARGE SCALE GENOMIC DNA]</scope>
    <source>
        <strain evidence="1 2">10-D-4</strain>
    </source>
</reference>
<proteinExistence type="predicted"/>
<dbReference type="Gene3D" id="3.30.110.170">
    <property type="entry name" value="Protein of unknown function (DUF541), domain 1"/>
    <property type="match status" value="1"/>
</dbReference>
<dbReference type="PANTHER" id="PTHR34387">
    <property type="entry name" value="SLR1258 PROTEIN"/>
    <property type="match status" value="1"/>
</dbReference>
<evidence type="ECO:0000313" key="1">
    <source>
        <dbReference type="EMBL" id="EKE82792.1"/>
    </source>
</evidence>
<dbReference type="RefSeq" id="WP_008489145.1">
    <property type="nucleotide sequence ID" value="NZ_AMRG01000011.1"/>
</dbReference>
<sequence>MSKSNLLLAVAVVIASLILGYSAVRSVDTLQSYSRTVTVKGLAEREVKADTAIWPVQFVRAGNNLNEVYQQLESDAAAINAFLLERGFSADEVSLTAPQVTDKVAQAYSSNDVGLRYSAQQTITVYTNQVDAVREALQHVAELGKKGIAISGDMYSSRIEYLFTGLNDIKPTMIEEATRNAREVATKFAADSGSQVGKIRRAQQGIFSIADRDSSTPYLKKVRVVSTVEYLLVD</sequence>
<evidence type="ECO:0008006" key="3">
    <source>
        <dbReference type="Google" id="ProtNLM"/>
    </source>
</evidence>
<dbReference type="PANTHER" id="PTHR34387:SF2">
    <property type="entry name" value="SLR1258 PROTEIN"/>
    <property type="match status" value="1"/>
</dbReference>
<keyword evidence="2" id="KW-1185">Reference proteome</keyword>
<name>K2K883_9GAMM</name>
<dbReference type="eggNOG" id="COG2859">
    <property type="taxonomic scope" value="Bacteria"/>
</dbReference>
<protein>
    <recommendedName>
        <fullName evidence="3">Periplasmic protein</fullName>
    </recommendedName>
</protein>